<gene>
    <name evidence="9" type="ORF">EM308_07465</name>
</gene>
<feature type="transmembrane region" description="Helical" evidence="8">
    <location>
        <begin position="95"/>
        <end position="113"/>
    </location>
</feature>
<feature type="transmembrane region" description="Helical" evidence="8">
    <location>
        <begin position="29"/>
        <end position="49"/>
    </location>
</feature>
<sequence length="349" mass="38825">MISTLVIVFLVSFLSFSISVICGGGAGLMLIPVLGLMLPVSQVPAALSIGTFTSSASRLVAFRKNICWHIVKYFVPAALPAVWFGAWLLKYVNPVYLELVMGFFLVSNLMALFQKSKEINTTQKSSNFVLGLIGFSAGFISGLTGAVGLLFNRFYLRYGLAKEEIIATRAANEIILHLVKIILYFVFGLITMKVVSVGVVVAISAILSTWAMKWVLPKLSETYFRKIGYGAMVFSGFAMLFQSGSSLLFPNNLNIGNPQTHREMTSTLVWNKWNHGNFAMEYSYDAENGLDLEQTIPITELSSENRRLVFSKAKGTDKLIIEAVYSIGMYTYEAYYFKDKKLIKKLAFN</sequence>
<feature type="transmembrane region" description="Helical" evidence="8">
    <location>
        <begin position="181"/>
        <end position="207"/>
    </location>
</feature>
<evidence type="ECO:0000313" key="10">
    <source>
        <dbReference type="Proteomes" id="UP000175968"/>
    </source>
</evidence>
<feature type="transmembrane region" description="Helical" evidence="8">
    <location>
        <begin position="227"/>
        <end position="249"/>
    </location>
</feature>
<feature type="transmembrane region" description="Helical" evidence="8">
    <location>
        <begin position="70"/>
        <end position="89"/>
    </location>
</feature>
<reference evidence="9 10" key="1">
    <citation type="submission" date="2016-10" db="EMBL/GenBank/DDBJ databases">
        <title>Flavobacterium gilvum sp. nov., isolated from stream water.</title>
        <authorList>
            <person name="Shin S.-K."/>
            <person name="Cho Y.-J."/>
            <person name="Yi H."/>
        </authorList>
    </citation>
    <scope>NUCLEOTIDE SEQUENCE [LARGE SCALE GENOMIC DNA]</scope>
    <source>
        <strain evidence="9 10">EM1308</strain>
    </source>
</reference>
<comment type="similarity">
    <text evidence="2 8">Belongs to the 4-toluene sulfonate uptake permease (TSUP) (TC 2.A.102) family.</text>
</comment>
<dbReference type="EMBL" id="CP017479">
    <property type="protein sequence ID" value="AOW09356.1"/>
    <property type="molecule type" value="Genomic_DNA"/>
</dbReference>
<keyword evidence="3" id="KW-0813">Transport</keyword>
<keyword evidence="4 8" id="KW-1003">Cell membrane</keyword>
<feature type="transmembrane region" description="Helical" evidence="8">
    <location>
        <begin position="125"/>
        <end position="151"/>
    </location>
</feature>
<evidence type="ECO:0000256" key="5">
    <source>
        <dbReference type="ARBA" id="ARBA00022692"/>
    </source>
</evidence>
<dbReference type="GO" id="GO:0005886">
    <property type="term" value="C:plasma membrane"/>
    <property type="evidence" value="ECO:0007669"/>
    <property type="project" value="UniProtKB-SubCell"/>
</dbReference>
<dbReference type="InterPro" id="IPR002781">
    <property type="entry name" value="TM_pro_TauE-like"/>
</dbReference>
<evidence type="ECO:0000256" key="3">
    <source>
        <dbReference type="ARBA" id="ARBA00022448"/>
    </source>
</evidence>
<comment type="subcellular location">
    <subcellularLocation>
        <location evidence="1 8">Cell membrane</location>
        <topology evidence="1 8">Multi-pass membrane protein</topology>
    </subcellularLocation>
</comment>
<organism evidence="9 10">
    <name type="scientific">Flavobacterium gilvum</name>
    <dbReference type="NCBI Taxonomy" id="1492737"/>
    <lineage>
        <taxon>Bacteria</taxon>
        <taxon>Pseudomonadati</taxon>
        <taxon>Bacteroidota</taxon>
        <taxon>Flavobacteriia</taxon>
        <taxon>Flavobacteriales</taxon>
        <taxon>Flavobacteriaceae</taxon>
        <taxon>Flavobacterium</taxon>
    </lineage>
</organism>
<evidence type="ECO:0000256" key="2">
    <source>
        <dbReference type="ARBA" id="ARBA00009142"/>
    </source>
</evidence>
<dbReference type="PANTHER" id="PTHR30269">
    <property type="entry name" value="TRANSMEMBRANE PROTEIN YFCA"/>
    <property type="match status" value="1"/>
</dbReference>
<keyword evidence="6 8" id="KW-1133">Transmembrane helix</keyword>
<keyword evidence="5 8" id="KW-0812">Transmembrane</keyword>
<name>A0AAC9N585_9FLAO</name>
<protein>
    <recommendedName>
        <fullName evidence="8">Probable membrane transporter protein</fullName>
    </recommendedName>
</protein>
<dbReference type="Proteomes" id="UP000175968">
    <property type="component" value="Chromosome"/>
</dbReference>
<dbReference type="RefSeq" id="WP_035640814.1">
    <property type="nucleotide sequence ID" value="NZ_CP017479.1"/>
</dbReference>
<dbReference type="Pfam" id="PF01925">
    <property type="entry name" value="TauE"/>
    <property type="match status" value="1"/>
</dbReference>
<dbReference type="AlphaFoldDB" id="A0AAC9N585"/>
<evidence type="ECO:0000256" key="6">
    <source>
        <dbReference type="ARBA" id="ARBA00022989"/>
    </source>
</evidence>
<evidence type="ECO:0000256" key="1">
    <source>
        <dbReference type="ARBA" id="ARBA00004651"/>
    </source>
</evidence>
<evidence type="ECO:0000256" key="7">
    <source>
        <dbReference type="ARBA" id="ARBA00023136"/>
    </source>
</evidence>
<dbReference type="KEGG" id="fgl:EM308_07465"/>
<evidence type="ECO:0000256" key="8">
    <source>
        <dbReference type="RuleBase" id="RU363041"/>
    </source>
</evidence>
<proteinExistence type="inferred from homology"/>
<dbReference type="PANTHER" id="PTHR30269:SF37">
    <property type="entry name" value="MEMBRANE TRANSPORTER PROTEIN"/>
    <property type="match status" value="1"/>
</dbReference>
<evidence type="ECO:0000256" key="4">
    <source>
        <dbReference type="ARBA" id="ARBA00022475"/>
    </source>
</evidence>
<dbReference type="InterPro" id="IPR052017">
    <property type="entry name" value="TSUP"/>
</dbReference>
<keyword evidence="10" id="KW-1185">Reference proteome</keyword>
<evidence type="ECO:0000313" key="9">
    <source>
        <dbReference type="EMBL" id="AOW09356.1"/>
    </source>
</evidence>
<keyword evidence="7 8" id="KW-0472">Membrane</keyword>
<accession>A0AAC9N585</accession>